<organism evidence="1 2">
    <name type="scientific">Brassica oleracea var. oleracea</name>
    <dbReference type="NCBI Taxonomy" id="109376"/>
    <lineage>
        <taxon>Eukaryota</taxon>
        <taxon>Viridiplantae</taxon>
        <taxon>Streptophyta</taxon>
        <taxon>Embryophyta</taxon>
        <taxon>Tracheophyta</taxon>
        <taxon>Spermatophyta</taxon>
        <taxon>Magnoliopsida</taxon>
        <taxon>eudicotyledons</taxon>
        <taxon>Gunneridae</taxon>
        <taxon>Pentapetalae</taxon>
        <taxon>rosids</taxon>
        <taxon>malvids</taxon>
        <taxon>Brassicales</taxon>
        <taxon>Brassicaceae</taxon>
        <taxon>Brassiceae</taxon>
        <taxon>Brassica</taxon>
    </lineage>
</organism>
<evidence type="ECO:0000313" key="1">
    <source>
        <dbReference type="EnsemblPlants" id="Bo3g172270.1"/>
    </source>
</evidence>
<protein>
    <submittedName>
        <fullName evidence="1">Uncharacterized protein</fullName>
    </submittedName>
</protein>
<evidence type="ECO:0000313" key="2">
    <source>
        <dbReference type="Proteomes" id="UP000032141"/>
    </source>
</evidence>
<proteinExistence type="predicted"/>
<reference evidence="1 2" key="1">
    <citation type="journal article" date="2014" name="Genome Biol.">
        <title>Transcriptome and methylome profiling reveals relics of genome dominance in the mesopolyploid Brassica oleracea.</title>
        <authorList>
            <person name="Parkin I.A."/>
            <person name="Koh C."/>
            <person name="Tang H."/>
            <person name="Robinson S.J."/>
            <person name="Kagale S."/>
            <person name="Clarke W.E."/>
            <person name="Town C.D."/>
            <person name="Nixon J."/>
            <person name="Krishnakumar V."/>
            <person name="Bidwell S.L."/>
            <person name="Denoeud F."/>
            <person name="Belcram H."/>
            <person name="Links M.G."/>
            <person name="Just J."/>
            <person name="Clarke C."/>
            <person name="Bender T."/>
            <person name="Huebert T."/>
            <person name="Mason A.S."/>
            <person name="Pires J.C."/>
            <person name="Barker G."/>
            <person name="Moore J."/>
            <person name="Walley P.G."/>
            <person name="Manoli S."/>
            <person name="Batley J."/>
            <person name="Edwards D."/>
            <person name="Nelson M.N."/>
            <person name="Wang X."/>
            <person name="Paterson A.H."/>
            <person name="King G."/>
            <person name="Bancroft I."/>
            <person name="Chalhoub B."/>
            <person name="Sharpe A.G."/>
        </authorList>
    </citation>
    <scope>NUCLEOTIDE SEQUENCE</scope>
    <source>
        <strain evidence="1 2">cv. TO1000</strain>
    </source>
</reference>
<dbReference type="Proteomes" id="UP000032141">
    <property type="component" value="Chromosome C3"/>
</dbReference>
<name>A0A0D3BLT4_BRAOL</name>
<accession>A0A0D3BLT4</accession>
<sequence>MRGRGEVIVVLKMWRIWRSNPCLPEVEESRQSLLNTDPYVRRHGAIRTL</sequence>
<reference evidence="1" key="2">
    <citation type="submission" date="2015-03" db="UniProtKB">
        <authorList>
            <consortium name="EnsemblPlants"/>
        </authorList>
    </citation>
    <scope>IDENTIFICATION</scope>
</reference>
<dbReference type="Gramene" id="Bo3g172270.1">
    <property type="protein sequence ID" value="Bo3g172270.1"/>
    <property type="gene ID" value="Bo3g172270"/>
</dbReference>
<dbReference type="HOGENOM" id="CLU_3144805_0_0_1"/>
<keyword evidence="2" id="KW-1185">Reference proteome</keyword>
<dbReference type="EnsemblPlants" id="Bo3g172270.1">
    <property type="protein sequence ID" value="Bo3g172270.1"/>
    <property type="gene ID" value="Bo3g172270"/>
</dbReference>
<dbReference type="AlphaFoldDB" id="A0A0D3BLT4"/>